<gene>
    <name evidence="2" type="ORF">SLUN_03590</name>
</gene>
<dbReference type="PANTHER" id="PTHR39441">
    <property type="entry name" value="DUF2252 DOMAIN-CONTAINING PROTEIN"/>
    <property type="match status" value="1"/>
</dbReference>
<accession>A0A2R4SX39</accession>
<dbReference type="PANTHER" id="PTHR39441:SF1">
    <property type="entry name" value="DUF2252 DOMAIN-CONTAINING PROTEIN"/>
    <property type="match status" value="1"/>
</dbReference>
<sequence length="444" mass="49103">MGTPSEQAQRGKAARNQASRSSHGLWIPGADRLDPLVILERQAASRVPELAPIRYGRMAASPFAFLRGAPAVMAADLATQSRTGLHVQLCGDAHLLNFGVFASPERSLLFDLNEFDETLPGPFEWDVKRLVASVAVAARSNGQSDAEARRAALGAAQAYRLSMRRLAEFGELDVWYERLDTRELLPLVQKMRRRQLKAGPSRARRRTSLKALTQLTETVEGRRRIISDPPLLEPVRAPDVSALLKIFMDYRSTLSEERRMLLDRYRFIDVARKVVGVGSVGTRCFIVLLEGRDADDPLFLQIKEAERSVLEAHLPRSAYAHQGHRVVVGQRLLQAASDIFLGWVRGPAGRHFYWRQLRDMKGSADVDDMAPAVLRDYAKLCGAALARAHARSGDRIAVASYLGSADTFERAMSEFALRYADQNAVDYAALLAAIAAGDVKAVES</sequence>
<proteinExistence type="predicted"/>
<name>A0A2R4SX39_9ACTN</name>
<evidence type="ECO:0000313" key="3">
    <source>
        <dbReference type="Proteomes" id="UP000244201"/>
    </source>
</evidence>
<dbReference type="InterPro" id="IPR018721">
    <property type="entry name" value="DUF2252"/>
</dbReference>
<reference evidence="2 3" key="1">
    <citation type="submission" date="2018-01" db="EMBL/GenBank/DDBJ databases">
        <title>Complete genome sequence of Streptomyces lunaelactis MM109T, a Ferroverdin A producer isolated from cave moonmilk deposits.</title>
        <authorList>
            <person name="Naome A."/>
            <person name="Martinet L."/>
            <person name="Maciejewska M."/>
            <person name="Anderssen S."/>
            <person name="Adam D."/>
            <person name="Tenconi E."/>
            <person name="Deflandre B."/>
            <person name="Arguelles-Arias A."/>
            <person name="Calusinska M."/>
            <person name="Copieters W."/>
            <person name="Karim L."/>
            <person name="Hanikenne M."/>
            <person name="Baurain D."/>
            <person name="van Wezel G."/>
            <person name="Smargiasso N."/>
            <person name="de Pauw E."/>
            <person name="Delfosse P."/>
            <person name="Rigali S."/>
        </authorList>
    </citation>
    <scope>NUCLEOTIDE SEQUENCE [LARGE SCALE GENOMIC DNA]</scope>
    <source>
        <strain evidence="2 3">MM109</strain>
    </source>
</reference>
<organism evidence="2 3">
    <name type="scientific">Streptomyces lunaelactis</name>
    <dbReference type="NCBI Taxonomy" id="1535768"/>
    <lineage>
        <taxon>Bacteria</taxon>
        <taxon>Bacillati</taxon>
        <taxon>Actinomycetota</taxon>
        <taxon>Actinomycetes</taxon>
        <taxon>Kitasatosporales</taxon>
        <taxon>Streptomycetaceae</taxon>
        <taxon>Streptomyces</taxon>
    </lineage>
</organism>
<dbReference type="Proteomes" id="UP000244201">
    <property type="component" value="Chromosome"/>
</dbReference>
<dbReference type="Pfam" id="PF10009">
    <property type="entry name" value="DUF2252"/>
    <property type="match status" value="1"/>
</dbReference>
<dbReference type="AlphaFoldDB" id="A0A2R4SX39"/>
<dbReference type="RefSeq" id="WP_108147117.1">
    <property type="nucleotide sequence ID" value="NZ_CP026304.1"/>
</dbReference>
<evidence type="ECO:0000313" key="2">
    <source>
        <dbReference type="EMBL" id="AVZ71426.1"/>
    </source>
</evidence>
<dbReference type="OrthoDB" id="1491115at2"/>
<evidence type="ECO:0000256" key="1">
    <source>
        <dbReference type="SAM" id="MobiDB-lite"/>
    </source>
</evidence>
<dbReference type="KEGG" id="slk:SLUN_03590"/>
<protein>
    <submittedName>
        <fullName evidence="2">DUF2252 domain-containing protein</fullName>
    </submittedName>
</protein>
<keyword evidence="3" id="KW-1185">Reference proteome</keyword>
<feature type="region of interest" description="Disordered" evidence="1">
    <location>
        <begin position="1"/>
        <end position="26"/>
    </location>
</feature>
<dbReference type="GeneID" id="55654352"/>
<dbReference type="EMBL" id="CP026304">
    <property type="protein sequence ID" value="AVZ71426.1"/>
    <property type="molecule type" value="Genomic_DNA"/>
</dbReference>